<dbReference type="PANTHER" id="PTHR43065:SF16">
    <property type="entry name" value="SENSORY HISTIDINE KINASE_PHOSPHATASE NTRB"/>
    <property type="match status" value="1"/>
</dbReference>
<dbReference type="EC" id="2.7.13.3" evidence="2"/>
<evidence type="ECO:0000256" key="14">
    <source>
        <dbReference type="ARBA" id="ARBA00043094"/>
    </source>
</evidence>
<evidence type="ECO:0000256" key="11">
    <source>
        <dbReference type="ARBA" id="ARBA00037696"/>
    </source>
</evidence>
<dbReference type="Pfam" id="PF00512">
    <property type="entry name" value="HisKA"/>
    <property type="match status" value="1"/>
</dbReference>
<dbReference type="OrthoDB" id="9789238at2"/>
<dbReference type="InterPro" id="IPR003661">
    <property type="entry name" value="HisK_dim/P_dom"/>
</dbReference>
<dbReference type="PROSITE" id="PS50112">
    <property type="entry name" value="PAS"/>
    <property type="match status" value="1"/>
</dbReference>
<organism evidence="18 19">
    <name type="scientific">Verticiella sediminum</name>
    <dbReference type="NCBI Taxonomy" id="1247510"/>
    <lineage>
        <taxon>Bacteria</taxon>
        <taxon>Pseudomonadati</taxon>
        <taxon>Pseudomonadota</taxon>
        <taxon>Betaproteobacteria</taxon>
        <taxon>Burkholderiales</taxon>
        <taxon>Alcaligenaceae</taxon>
        <taxon>Verticiella</taxon>
    </lineage>
</organism>
<evidence type="ECO:0000256" key="8">
    <source>
        <dbReference type="ARBA" id="ARBA00022840"/>
    </source>
</evidence>
<evidence type="ECO:0000313" key="19">
    <source>
        <dbReference type="Proteomes" id="UP000318405"/>
    </source>
</evidence>
<dbReference type="Gene3D" id="3.30.450.20">
    <property type="entry name" value="PAS domain"/>
    <property type="match status" value="1"/>
</dbReference>
<dbReference type="InterPro" id="IPR013767">
    <property type="entry name" value="PAS_fold"/>
</dbReference>
<dbReference type="GO" id="GO:0000155">
    <property type="term" value="F:phosphorelay sensor kinase activity"/>
    <property type="evidence" value="ECO:0007669"/>
    <property type="project" value="InterPro"/>
</dbReference>
<evidence type="ECO:0000256" key="10">
    <source>
        <dbReference type="ARBA" id="ARBA00023231"/>
    </source>
</evidence>
<dbReference type="NCBIfam" id="TIGR00229">
    <property type="entry name" value="sensory_box"/>
    <property type="match status" value="1"/>
</dbReference>
<dbReference type="PROSITE" id="PS50109">
    <property type="entry name" value="HIS_KIN"/>
    <property type="match status" value="1"/>
</dbReference>
<dbReference type="SUPFAM" id="SSF47384">
    <property type="entry name" value="Homodimeric domain of signal transducing histidine kinase"/>
    <property type="match status" value="1"/>
</dbReference>
<dbReference type="SMART" id="SM00387">
    <property type="entry name" value="HATPase_c"/>
    <property type="match status" value="1"/>
</dbReference>
<dbReference type="EMBL" id="VLTJ01000007">
    <property type="protein sequence ID" value="TSH97958.1"/>
    <property type="molecule type" value="Genomic_DNA"/>
</dbReference>
<dbReference type="PRINTS" id="PR00344">
    <property type="entry name" value="BCTRLSENSOR"/>
</dbReference>
<dbReference type="Proteomes" id="UP000318405">
    <property type="component" value="Unassembled WGS sequence"/>
</dbReference>
<keyword evidence="5" id="KW-0547">Nucleotide-binding</keyword>
<feature type="domain" description="PAS" evidence="17">
    <location>
        <begin position="11"/>
        <end position="48"/>
    </location>
</feature>
<keyword evidence="9" id="KW-0902">Two-component regulatory system</keyword>
<dbReference type="Gene3D" id="3.30.565.10">
    <property type="entry name" value="Histidine kinase-like ATPase, C-terminal domain"/>
    <property type="match status" value="1"/>
</dbReference>
<evidence type="ECO:0000259" key="17">
    <source>
        <dbReference type="PROSITE" id="PS50112"/>
    </source>
</evidence>
<reference evidence="18 19" key="1">
    <citation type="submission" date="2019-07" db="EMBL/GenBank/DDBJ databases">
        <title>Qingshengfaniella alkalisoli gen. nov., sp. nov., isolated from saline soil.</title>
        <authorList>
            <person name="Xu L."/>
            <person name="Huang X.-X."/>
            <person name="Sun J.-Q."/>
        </authorList>
    </citation>
    <scope>NUCLEOTIDE SEQUENCE [LARGE SCALE GENOMIC DNA]</scope>
    <source>
        <strain evidence="18 19">DSM 27279</strain>
    </source>
</reference>
<keyword evidence="6" id="KW-0418">Kinase</keyword>
<evidence type="ECO:0000256" key="12">
    <source>
        <dbReference type="ARBA" id="ARBA00039567"/>
    </source>
</evidence>
<keyword evidence="8" id="KW-0067">ATP-binding</keyword>
<evidence type="ECO:0000256" key="1">
    <source>
        <dbReference type="ARBA" id="ARBA00000085"/>
    </source>
</evidence>
<evidence type="ECO:0000256" key="9">
    <source>
        <dbReference type="ARBA" id="ARBA00023012"/>
    </source>
</evidence>
<dbReference type="InterPro" id="IPR036890">
    <property type="entry name" value="HATPase_C_sf"/>
</dbReference>
<feature type="domain" description="Histidine kinase" evidence="16">
    <location>
        <begin position="138"/>
        <end position="356"/>
    </location>
</feature>
<dbReference type="InterPro" id="IPR004358">
    <property type="entry name" value="Sig_transdc_His_kin-like_C"/>
</dbReference>
<dbReference type="SUPFAM" id="SSF55874">
    <property type="entry name" value="ATPase domain of HSP90 chaperone/DNA topoisomerase II/histidine kinase"/>
    <property type="match status" value="1"/>
</dbReference>
<keyword evidence="15" id="KW-0175">Coiled coil</keyword>
<keyword evidence="7" id="KW-0378">Hydrolase</keyword>
<gene>
    <name evidence="18" type="ORF">FOZ76_03980</name>
</gene>
<dbReference type="CDD" id="cd00130">
    <property type="entry name" value="PAS"/>
    <property type="match status" value="1"/>
</dbReference>
<dbReference type="Pfam" id="PF02518">
    <property type="entry name" value="HATPase_c"/>
    <property type="match status" value="1"/>
</dbReference>
<evidence type="ECO:0000256" key="4">
    <source>
        <dbReference type="ARBA" id="ARBA00022679"/>
    </source>
</evidence>
<dbReference type="Gene3D" id="1.10.287.130">
    <property type="match status" value="1"/>
</dbReference>
<keyword evidence="4" id="KW-0808">Transferase</keyword>
<dbReference type="NCBIfam" id="NF008293">
    <property type="entry name" value="PRK11073.1"/>
    <property type="match status" value="1"/>
</dbReference>
<keyword evidence="19" id="KW-1185">Reference proteome</keyword>
<dbReference type="SUPFAM" id="SSF55785">
    <property type="entry name" value="PYP-like sensor domain (PAS domain)"/>
    <property type="match status" value="1"/>
</dbReference>
<dbReference type="InterPro" id="IPR035965">
    <property type="entry name" value="PAS-like_dom_sf"/>
</dbReference>
<evidence type="ECO:0000256" key="5">
    <source>
        <dbReference type="ARBA" id="ARBA00022741"/>
    </source>
</evidence>
<dbReference type="AlphaFoldDB" id="A0A556AYG4"/>
<evidence type="ECO:0000256" key="3">
    <source>
        <dbReference type="ARBA" id="ARBA00022553"/>
    </source>
</evidence>
<dbReference type="InterPro" id="IPR036097">
    <property type="entry name" value="HisK_dim/P_sf"/>
</dbReference>
<keyword evidence="10" id="KW-0535">Nitrogen fixation</keyword>
<comment type="catalytic activity">
    <reaction evidence="1">
        <text>ATP + protein L-histidine = ADP + protein N-phospho-L-histidine.</text>
        <dbReference type="EC" id="2.7.13.3"/>
    </reaction>
</comment>
<evidence type="ECO:0000256" key="7">
    <source>
        <dbReference type="ARBA" id="ARBA00022801"/>
    </source>
</evidence>
<dbReference type="Pfam" id="PF00989">
    <property type="entry name" value="PAS"/>
    <property type="match status" value="1"/>
</dbReference>
<evidence type="ECO:0000259" key="16">
    <source>
        <dbReference type="PROSITE" id="PS50109"/>
    </source>
</evidence>
<dbReference type="InterPro" id="IPR000014">
    <property type="entry name" value="PAS"/>
</dbReference>
<dbReference type="GO" id="GO:0006355">
    <property type="term" value="P:regulation of DNA-templated transcription"/>
    <property type="evidence" value="ECO:0007669"/>
    <property type="project" value="InterPro"/>
</dbReference>
<dbReference type="CDD" id="cd00082">
    <property type="entry name" value="HisKA"/>
    <property type="match status" value="1"/>
</dbReference>
<dbReference type="RefSeq" id="WP_143946840.1">
    <property type="nucleotide sequence ID" value="NZ_BAABMB010000004.1"/>
</dbReference>
<evidence type="ECO:0000256" key="13">
    <source>
        <dbReference type="ARBA" id="ARBA00042313"/>
    </source>
</evidence>
<sequence length="358" mass="39671">MLDSGVNDLSVLDLLVSAVLLLDDEGSIVHANAAAEDVFGLSRRQLLGMPVCRLFDEAEALQQSLREARDDLFAHKILPLSVTRPGVDSMLLSGAVVVLHGQPWPMLLELRETHYRDRIERAEERLEHADANRELLRNLAHEVKNPLGGLRGAAQLLQAELTDPRLTEYTQVIIAEADRLHGLVDRLLAPHRVPRVVTLINIHEVCERVAALVMAEYGAGLKLVRDYDISAPELMADREQLIQALLNIVRNAAQVLAEQRRRGQAQIVLRTRVARQVTLARQRHPLVLVLHVIDNGPGIPESIRERVFLPLVTARDGGTGLGLSLVQTIIQQHGGAIDFDSRPGCTEFRLMLPLNSQG</sequence>
<dbReference type="SMART" id="SM00091">
    <property type="entry name" value="PAS"/>
    <property type="match status" value="1"/>
</dbReference>
<evidence type="ECO:0000313" key="18">
    <source>
        <dbReference type="EMBL" id="TSH97958.1"/>
    </source>
</evidence>
<comment type="function">
    <text evidence="11">Member of the two-component regulatory system NtrB/NtrC, which controls expression of the nitrogen-regulated (ntr) genes in response to nitrogen limitation. Under conditions of nitrogen limitation, NtrB autophosphorylates and transfers the phosphoryl group to NtrC. In the presence of nitrogen, acts as a phosphatase that dephosphorylates and inactivates NtrC.</text>
</comment>
<name>A0A556AYG4_9BURK</name>
<dbReference type="InterPro" id="IPR005467">
    <property type="entry name" value="His_kinase_dom"/>
</dbReference>
<dbReference type="GO" id="GO:0016787">
    <property type="term" value="F:hydrolase activity"/>
    <property type="evidence" value="ECO:0007669"/>
    <property type="project" value="UniProtKB-KW"/>
</dbReference>
<comment type="caution">
    <text evidence="18">The sequence shown here is derived from an EMBL/GenBank/DDBJ whole genome shotgun (WGS) entry which is preliminary data.</text>
</comment>
<dbReference type="InterPro" id="IPR003594">
    <property type="entry name" value="HATPase_dom"/>
</dbReference>
<protein>
    <recommendedName>
        <fullName evidence="12">Sensory histidine kinase/phosphatase NtrB</fullName>
        <ecNumber evidence="2">2.7.13.3</ecNumber>
    </recommendedName>
    <alternativeName>
        <fullName evidence="13">Nitrogen regulation protein NR(II)</fullName>
    </alternativeName>
    <alternativeName>
        <fullName evidence="14">Nitrogen regulator II</fullName>
    </alternativeName>
</protein>
<evidence type="ECO:0000256" key="6">
    <source>
        <dbReference type="ARBA" id="ARBA00022777"/>
    </source>
</evidence>
<accession>A0A556AYG4</accession>
<keyword evidence="3" id="KW-0597">Phosphoprotein</keyword>
<dbReference type="PANTHER" id="PTHR43065">
    <property type="entry name" value="SENSOR HISTIDINE KINASE"/>
    <property type="match status" value="1"/>
</dbReference>
<evidence type="ECO:0000256" key="15">
    <source>
        <dbReference type="SAM" id="Coils"/>
    </source>
</evidence>
<dbReference type="SMART" id="SM00388">
    <property type="entry name" value="HisKA"/>
    <property type="match status" value="1"/>
</dbReference>
<feature type="coiled-coil region" evidence="15">
    <location>
        <begin position="112"/>
        <end position="139"/>
    </location>
</feature>
<dbReference type="GO" id="GO:0005524">
    <property type="term" value="F:ATP binding"/>
    <property type="evidence" value="ECO:0007669"/>
    <property type="project" value="UniProtKB-KW"/>
</dbReference>
<evidence type="ECO:0000256" key="2">
    <source>
        <dbReference type="ARBA" id="ARBA00012438"/>
    </source>
</evidence>
<proteinExistence type="predicted"/>